<dbReference type="CDD" id="cd09272">
    <property type="entry name" value="RNase_HI_RT_Ty1"/>
    <property type="match status" value="1"/>
</dbReference>
<organism evidence="1">
    <name type="scientific">Solanum lycopersicum</name>
    <name type="common">Tomato</name>
    <name type="synonym">Lycopersicon esculentum</name>
    <dbReference type="NCBI Taxonomy" id="4081"/>
    <lineage>
        <taxon>Eukaryota</taxon>
        <taxon>Viridiplantae</taxon>
        <taxon>Streptophyta</taxon>
        <taxon>Embryophyta</taxon>
        <taxon>Tracheophyta</taxon>
        <taxon>Spermatophyta</taxon>
        <taxon>Magnoliopsida</taxon>
        <taxon>eudicotyledons</taxon>
        <taxon>Gunneridae</taxon>
        <taxon>Pentapetalae</taxon>
        <taxon>asterids</taxon>
        <taxon>lamiids</taxon>
        <taxon>Solanales</taxon>
        <taxon>Solanaceae</taxon>
        <taxon>Solanoideae</taxon>
        <taxon>Solaneae</taxon>
        <taxon>Solanum</taxon>
        <taxon>Solanum subgen. Lycopersicon</taxon>
    </lineage>
</organism>
<dbReference type="PANTHER" id="PTHR11439">
    <property type="entry name" value="GAG-POL-RELATED RETROTRANSPOSON"/>
    <property type="match status" value="1"/>
</dbReference>
<dbReference type="AlphaFoldDB" id="A0A3Q7I2S2"/>
<dbReference type="Proteomes" id="UP000004994">
    <property type="component" value="Chromosome 9"/>
</dbReference>
<reference evidence="1" key="1">
    <citation type="journal article" date="2012" name="Nature">
        <title>The tomato genome sequence provides insights into fleshy fruit evolution.</title>
        <authorList>
            <consortium name="Tomato Genome Consortium"/>
        </authorList>
    </citation>
    <scope>NUCLEOTIDE SEQUENCE [LARGE SCALE GENOMIC DNA]</scope>
    <source>
        <strain evidence="1">cv. Heinz 1706</strain>
    </source>
</reference>
<evidence type="ECO:0000313" key="1">
    <source>
        <dbReference type="EnsemblPlants" id="Solyc09g059911.1.1"/>
    </source>
</evidence>
<evidence type="ECO:0000313" key="2">
    <source>
        <dbReference type="Proteomes" id="UP000004994"/>
    </source>
</evidence>
<protein>
    <recommendedName>
        <fullName evidence="3">Reverse transcriptase Ty1/copia-type domain-containing protein</fullName>
    </recommendedName>
</protein>
<keyword evidence="2" id="KW-1185">Reference proteome</keyword>
<dbReference type="PANTHER" id="PTHR11439:SF524">
    <property type="entry name" value="RNA-DIRECTED DNA POLYMERASE, PROTEIN KINASE RLK-PELLE-DLSV FAMILY"/>
    <property type="match status" value="1"/>
</dbReference>
<accession>A0A3Q7I2S2</accession>
<dbReference type="InParanoid" id="A0A3Q7I2S2"/>
<dbReference type="Gramene" id="Solyc09g059911.1.1">
    <property type="protein sequence ID" value="Solyc09g059911.1.1"/>
    <property type="gene ID" value="Solyc09g059911.1"/>
</dbReference>
<dbReference type="EnsemblPlants" id="Solyc09g059911.1.1">
    <property type="protein sequence ID" value="Solyc09g059911.1.1"/>
    <property type="gene ID" value="Solyc09g059911.1"/>
</dbReference>
<dbReference type="STRING" id="4081.A0A3Q7I2S2"/>
<reference evidence="1" key="2">
    <citation type="submission" date="2019-01" db="UniProtKB">
        <authorList>
            <consortium name="EnsemblPlants"/>
        </authorList>
    </citation>
    <scope>IDENTIFICATION</scope>
    <source>
        <strain evidence="1">cv. Heinz 1706</strain>
    </source>
</reference>
<sequence>MTDYKSANTPMSSSESLTLSNGTHLMTDATHYLRVLHRLQYPYFSRMDIAYAKVVKRVLQYLCGTIQLGLRVTLINDFNLHVYSNANNGGDISNGCNPISWSSKKQNIASRSSTEFEYKAVANDRSETLWAYVSLPFMTSTYMCTLMRIGVETFRVSTSDYILFVGCNPIICFSKKQNIVSRSSTESEYKAVANALFETLWVINLLIDLCFLVHQLPTIYCYNLGATFLSKNPVLHSRVKHVTLDLYFVRYHVNIKSVCVIHAHGADKITDTLTKGLSKSAFENNIFKLGLLIHHLTRIGSSTLSQLKDAISQQINALENVGGQQEAHASPDIERQQTPLSQNFGAQPETPTQHVSPEETLAYFGSSNPHKRQDTHSGINSLKVNGDIFCPHEAVGDVVLAFKKASLDHRIVGAKFRSLY</sequence>
<evidence type="ECO:0008006" key="3">
    <source>
        <dbReference type="Google" id="ProtNLM"/>
    </source>
</evidence>
<name>A0A3Q7I2S2_SOLLC</name>
<proteinExistence type="predicted"/>